<feature type="binding site" evidence="10">
    <location>
        <begin position="159"/>
        <end position="164"/>
    </location>
    <ligand>
        <name>sn-glycerol 1-phosphate</name>
        <dbReference type="ChEBI" id="CHEBI:57685"/>
    </ligand>
</feature>
<dbReference type="GO" id="GO:0120536">
    <property type="term" value="F:heptaprenylglyceryl phosphate synthase activity"/>
    <property type="evidence" value="ECO:0007669"/>
    <property type="project" value="UniProtKB-ARBA"/>
</dbReference>
<feature type="binding site" evidence="10">
    <location>
        <position position="40"/>
    </location>
    <ligand>
        <name>Mg(2+)</name>
        <dbReference type="ChEBI" id="CHEBI:18420"/>
    </ligand>
</feature>
<protein>
    <recommendedName>
        <fullName evidence="9 10">Heptaprenylglyceryl phosphate synthase</fullName>
        <shortName evidence="10">HepGP synthase</shortName>
        <ecNumber evidence="9 10">2.5.1.n9</ecNumber>
    </recommendedName>
    <alternativeName>
        <fullName evidence="10">Glycerol-1-phosphate heptaprenyltransferase</fullName>
    </alternativeName>
</protein>
<dbReference type="InterPro" id="IPR038597">
    <property type="entry name" value="GGGP/HepGP_synthase_sf"/>
</dbReference>
<comment type="function">
    <text evidence="10">Prenyltransferase that catalyzes in vivo the transfer of the heptaprenyl moiety of heptaprenyl pyrophosphate (HepPP; 35 carbon atoms) to the C3 hydroxyl of sn-glycerol-1-phosphate (G1P), producing heptaprenylglyceryl phosphate (HepGP). This reaction is an ether-bond-formation step in the biosynthesis of archaea-type G1P-based membrane lipids found in Bacillales.</text>
</comment>
<dbReference type="FunFam" id="3.20.20.390:FF:000001">
    <property type="entry name" value="Heptaprenylglyceryl phosphate synthase"/>
    <property type="match status" value="1"/>
</dbReference>
<evidence type="ECO:0000256" key="8">
    <source>
        <dbReference type="ARBA" id="ARBA00048318"/>
    </source>
</evidence>
<sequence>MLEYHQWRHVFKLDPNKSISDEALEKVCESGTDAIIIGGSDGVTEDNTLDLLLRVRRYSVACALEISSLEALTPGYDYYLVPSVLNAGDLEWVVGKQHEALKAYGELIEHETLLAEGYCVLNKEAKVAERTKANTELDREDVEAYARLADQIFRMPIVYIEYSGGFGEPDIVKQVSRVVESAKVFYGGGITSVEEAKTMAHFADTIVVGNVIYDDLKAALKTVQAVKETAS</sequence>
<keyword evidence="4 10" id="KW-0460">Magnesium</keyword>
<evidence type="ECO:0000313" key="11">
    <source>
        <dbReference type="EMBL" id="MBB5172551.1"/>
    </source>
</evidence>
<comment type="catalytic activity">
    <reaction evidence="8 10">
        <text>sn-glycerol 1-phosphate + all-trans-heptaprenyl diphosphate = 3-heptaprenyl-sn-glycero-1-phosphate + diphosphate</text>
        <dbReference type="Rhea" id="RHEA:33495"/>
        <dbReference type="ChEBI" id="CHEBI:33019"/>
        <dbReference type="ChEBI" id="CHEBI:57685"/>
        <dbReference type="ChEBI" id="CHEBI:58206"/>
        <dbReference type="ChEBI" id="CHEBI:64781"/>
        <dbReference type="EC" id="2.5.1.n9"/>
    </reaction>
</comment>
<dbReference type="NCBIfam" id="TIGR01768">
    <property type="entry name" value="GGGP-family"/>
    <property type="match status" value="1"/>
</dbReference>
<evidence type="ECO:0000313" key="12">
    <source>
        <dbReference type="Proteomes" id="UP000551878"/>
    </source>
</evidence>
<dbReference type="Proteomes" id="UP000551878">
    <property type="component" value="Unassembled WGS sequence"/>
</dbReference>
<keyword evidence="3 10" id="KW-0479">Metal-binding</keyword>
<dbReference type="HAMAP" id="MF_00112">
    <property type="entry name" value="GGGP_HepGP_synthase"/>
    <property type="match status" value="1"/>
</dbReference>
<comment type="similarity">
    <text evidence="10">Belongs to the GGGP/HepGP synthase family. Group I subfamily.</text>
</comment>
<feature type="binding site" evidence="10">
    <location>
        <begin position="209"/>
        <end position="210"/>
    </location>
    <ligand>
        <name>sn-glycerol 1-phosphate</name>
        <dbReference type="ChEBI" id="CHEBI:57685"/>
    </ligand>
</feature>
<keyword evidence="6 10" id="KW-0594">Phospholipid biosynthesis</keyword>
<accession>A0A840QMI5</accession>
<comment type="caution">
    <text evidence="10">Lacks conserved residue(s) required for the propagation of feature annotation.</text>
</comment>
<dbReference type="Pfam" id="PF01884">
    <property type="entry name" value="PcrB"/>
    <property type="match status" value="1"/>
</dbReference>
<dbReference type="InterPro" id="IPR039074">
    <property type="entry name" value="GGGP/HepGP_synthase_I"/>
</dbReference>
<dbReference type="EMBL" id="JACHHB010000002">
    <property type="protein sequence ID" value="MBB5172551.1"/>
    <property type="molecule type" value="Genomic_DNA"/>
</dbReference>
<organism evidence="11 12">
    <name type="scientific">Texcoconibacillus texcoconensis</name>
    <dbReference type="NCBI Taxonomy" id="1095777"/>
    <lineage>
        <taxon>Bacteria</taxon>
        <taxon>Bacillati</taxon>
        <taxon>Bacillota</taxon>
        <taxon>Bacilli</taxon>
        <taxon>Bacillales</taxon>
        <taxon>Bacillaceae</taxon>
        <taxon>Texcoconibacillus</taxon>
    </lineage>
</organism>
<dbReference type="UniPathway" id="UPA00940"/>
<evidence type="ECO:0000256" key="7">
    <source>
        <dbReference type="ARBA" id="ARBA00023264"/>
    </source>
</evidence>
<comment type="subunit">
    <text evidence="10">Homodimer.</text>
</comment>
<evidence type="ECO:0000256" key="4">
    <source>
        <dbReference type="ARBA" id="ARBA00022842"/>
    </source>
</evidence>
<evidence type="ECO:0000256" key="9">
    <source>
        <dbReference type="ARBA" id="ARBA00066888"/>
    </source>
</evidence>
<dbReference type="Gene3D" id="3.20.20.390">
    <property type="entry name" value="FMN-linked oxidoreductases"/>
    <property type="match status" value="1"/>
</dbReference>
<name>A0A840QMI5_9BACI</name>
<comment type="cofactor">
    <cofactor evidence="10">
        <name>Mg(2+)</name>
        <dbReference type="ChEBI" id="CHEBI:18420"/>
    </cofactor>
</comment>
<keyword evidence="2 10" id="KW-0808">Transferase</keyword>
<keyword evidence="7 10" id="KW-1208">Phospholipid metabolism</keyword>
<dbReference type="GO" id="GO:0000287">
    <property type="term" value="F:magnesium ion binding"/>
    <property type="evidence" value="ECO:0007669"/>
    <property type="project" value="UniProtKB-UniRule"/>
</dbReference>
<evidence type="ECO:0000256" key="3">
    <source>
        <dbReference type="ARBA" id="ARBA00022723"/>
    </source>
</evidence>
<feature type="binding site" evidence="10">
    <location>
        <position position="189"/>
    </location>
    <ligand>
        <name>sn-glycerol 1-phosphate</name>
        <dbReference type="ChEBI" id="CHEBI:57685"/>
    </ligand>
</feature>
<gene>
    <name evidence="10" type="primary">pcrB</name>
    <name evidence="11" type="ORF">HNQ41_000695</name>
</gene>
<feature type="binding site" evidence="10">
    <location>
        <position position="14"/>
    </location>
    <ligand>
        <name>Mg(2+)</name>
        <dbReference type="ChEBI" id="CHEBI:18420"/>
    </ligand>
</feature>
<dbReference type="PANTHER" id="PTHR40029:SF2">
    <property type="entry name" value="HEPTAPRENYLGLYCERYL PHOSPHATE SYNTHASE"/>
    <property type="match status" value="1"/>
</dbReference>
<dbReference type="PANTHER" id="PTHR40029">
    <property type="match status" value="1"/>
</dbReference>
<dbReference type="InterPro" id="IPR008205">
    <property type="entry name" value="GGGP_HepGP_synthase"/>
</dbReference>
<feature type="binding site" evidence="10">
    <location>
        <position position="12"/>
    </location>
    <ligand>
        <name>sn-glycerol 1-phosphate</name>
        <dbReference type="ChEBI" id="CHEBI:57685"/>
    </ligand>
</feature>
<dbReference type="SUPFAM" id="SSF51395">
    <property type="entry name" value="FMN-linked oxidoreductases"/>
    <property type="match status" value="1"/>
</dbReference>
<evidence type="ECO:0000256" key="1">
    <source>
        <dbReference type="ARBA" id="ARBA00022516"/>
    </source>
</evidence>
<evidence type="ECO:0000256" key="5">
    <source>
        <dbReference type="ARBA" id="ARBA00023098"/>
    </source>
</evidence>
<dbReference type="GO" id="GO:0046474">
    <property type="term" value="P:glycerophospholipid biosynthetic process"/>
    <property type="evidence" value="ECO:0007669"/>
    <property type="project" value="UniProtKB-UniRule"/>
</dbReference>
<dbReference type="AlphaFoldDB" id="A0A840QMI5"/>
<keyword evidence="5 10" id="KW-0443">Lipid metabolism</keyword>
<dbReference type="CDD" id="cd02812">
    <property type="entry name" value="PcrB_like"/>
    <property type="match status" value="1"/>
</dbReference>
<keyword evidence="12" id="KW-1185">Reference proteome</keyword>
<dbReference type="RefSeq" id="WP_184663001.1">
    <property type="nucleotide sequence ID" value="NZ_JACHHB010000002.1"/>
</dbReference>
<comment type="caution">
    <text evidence="11">The sequence shown here is derived from an EMBL/GenBank/DDBJ whole genome shotgun (WGS) entry which is preliminary data.</text>
</comment>
<evidence type="ECO:0000256" key="2">
    <source>
        <dbReference type="ARBA" id="ARBA00022679"/>
    </source>
</evidence>
<evidence type="ECO:0000256" key="6">
    <source>
        <dbReference type="ARBA" id="ARBA00023209"/>
    </source>
</evidence>
<comment type="pathway">
    <text evidence="10">Membrane lipid metabolism; glycerophospholipid metabolism.</text>
</comment>
<dbReference type="NCBIfam" id="NF003199">
    <property type="entry name" value="PRK04169.1-3"/>
    <property type="match status" value="1"/>
</dbReference>
<evidence type="ECO:0000256" key="10">
    <source>
        <dbReference type="HAMAP-Rule" id="MF_00112"/>
    </source>
</evidence>
<keyword evidence="1 10" id="KW-0444">Lipid biosynthesis</keyword>
<reference evidence="11 12" key="1">
    <citation type="submission" date="2020-08" db="EMBL/GenBank/DDBJ databases">
        <title>Genomic Encyclopedia of Type Strains, Phase IV (KMG-IV): sequencing the most valuable type-strain genomes for metagenomic binning, comparative biology and taxonomic classification.</title>
        <authorList>
            <person name="Goeker M."/>
        </authorList>
    </citation>
    <scope>NUCLEOTIDE SEQUENCE [LARGE SCALE GENOMIC DNA]</scope>
    <source>
        <strain evidence="11 12">DSM 24696</strain>
    </source>
</reference>
<dbReference type="EC" id="2.5.1.n9" evidence="9 10"/>
<proteinExistence type="inferred from homology"/>
<dbReference type="NCBIfam" id="NF003197">
    <property type="entry name" value="PRK04169.1-1"/>
    <property type="match status" value="1"/>
</dbReference>